<dbReference type="InterPro" id="IPR001227">
    <property type="entry name" value="Ac_transferase_dom_sf"/>
</dbReference>
<dbReference type="SMART" id="SM00823">
    <property type="entry name" value="PKS_PP"/>
    <property type="match status" value="1"/>
</dbReference>
<dbReference type="InterPro" id="IPR032821">
    <property type="entry name" value="PKS_assoc"/>
</dbReference>
<feature type="domain" description="Carrier" evidence="6">
    <location>
        <begin position="1189"/>
        <end position="1264"/>
    </location>
</feature>
<dbReference type="SUPFAM" id="SSF50129">
    <property type="entry name" value="GroES-like"/>
    <property type="match status" value="1"/>
</dbReference>
<dbReference type="InterPro" id="IPR055123">
    <property type="entry name" value="SpnB-like_Rossmann"/>
</dbReference>
<dbReference type="Pfam" id="PF22953">
    <property type="entry name" value="SpnB_Rossmann"/>
    <property type="match status" value="1"/>
</dbReference>
<evidence type="ECO:0000256" key="3">
    <source>
        <dbReference type="ARBA" id="ARBA00022679"/>
    </source>
</evidence>
<dbReference type="InterPro" id="IPR050091">
    <property type="entry name" value="PKS_NRPS_Biosynth_Enz"/>
</dbReference>
<feature type="active site" description="Proton donor; for dehydratase activity" evidence="5">
    <location>
        <position position="291"/>
    </location>
</feature>
<keyword evidence="3" id="KW-0808">Transferase</keyword>
<dbReference type="Pfam" id="PF16197">
    <property type="entry name" value="KAsynt_C_assoc"/>
    <property type="match status" value="1"/>
</dbReference>
<dbReference type="PANTHER" id="PTHR43775:SF51">
    <property type="entry name" value="INACTIVE PHENOLPHTHIOCEROL SYNTHESIS POLYKETIDE SYNTHASE TYPE I PKS1-RELATED"/>
    <property type="match status" value="1"/>
</dbReference>
<dbReference type="Pfam" id="PF21089">
    <property type="entry name" value="PKS_DH_N"/>
    <property type="match status" value="1"/>
</dbReference>
<organism evidence="9 10">
    <name type="scientific">Dactylosporangium cerinum</name>
    <dbReference type="NCBI Taxonomy" id="1434730"/>
    <lineage>
        <taxon>Bacteria</taxon>
        <taxon>Bacillati</taxon>
        <taxon>Actinomycetota</taxon>
        <taxon>Actinomycetes</taxon>
        <taxon>Micromonosporales</taxon>
        <taxon>Micromonosporaceae</taxon>
        <taxon>Dactylosporangium</taxon>
    </lineage>
</organism>
<evidence type="ECO:0000259" key="6">
    <source>
        <dbReference type="PROSITE" id="PS50075"/>
    </source>
</evidence>
<dbReference type="Pfam" id="PF08659">
    <property type="entry name" value="KR"/>
    <property type="match status" value="1"/>
</dbReference>
<dbReference type="SUPFAM" id="SSF47336">
    <property type="entry name" value="ACP-like"/>
    <property type="match status" value="1"/>
</dbReference>
<proteinExistence type="predicted"/>
<dbReference type="InterPro" id="IPR014031">
    <property type="entry name" value="Ketoacyl_synth_C"/>
</dbReference>
<dbReference type="Gene3D" id="3.40.50.11460">
    <property type="match status" value="1"/>
</dbReference>
<accession>A0ABV9W2U6</accession>
<dbReference type="PANTHER" id="PTHR43775">
    <property type="entry name" value="FATTY ACID SYNTHASE"/>
    <property type="match status" value="1"/>
</dbReference>
<dbReference type="InterPro" id="IPR049900">
    <property type="entry name" value="PKS_mFAS_DH"/>
</dbReference>
<dbReference type="InterPro" id="IPR016039">
    <property type="entry name" value="Thiolase-like"/>
</dbReference>
<protein>
    <submittedName>
        <fullName evidence="9">SDR family NAD(P)-dependent oxidoreductase</fullName>
    </submittedName>
</protein>
<dbReference type="RefSeq" id="WP_380118251.1">
    <property type="nucleotide sequence ID" value="NZ_JBHSIU010000033.1"/>
</dbReference>
<dbReference type="InterPro" id="IPR020807">
    <property type="entry name" value="PKS_DH"/>
</dbReference>
<dbReference type="InterPro" id="IPR018201">
    <property type="entry name" value="Ketoacyl_synth_AS"/>
</dbReference>
<dbReference type="InterPro" id="IPR036291">
    <property type="entry name" value="NAD(P)-bd_dom_sf"/>
</dbReference>
<dbReference type="CDD" id="cd08956">
    <property type="entry name" value="KR_3_FAS_SDR_x"/>
    <property type="match status" value="1"/>
</dbReference>
<comment type="caution">
    <text evidence="9">The sequence shown here is derived from an EMBL/GenBank/DDBJ whole genome shotgun (WGS) entry which is preliminary data.</text>
</comment>
<dbReference type="EMBL" id="JBHSIU010000033">
    <property type="protein sequence ID" value="MFC5001321.1"/>
    <property type="molecule type" value="Genomic_DNA"/>
</dbReference>
<dbReference type="Pfam" id="PF08240">
    <property type="entry name" value="ADH_N"/>
    <property type="match status" value="1"/>
</dbReference>
<feature type="region of interest" description="N-terminal hotdog fold" evidence="5">
    <location>
        <begin position="91"/>
        <end position="218"/>
    </location>
</feature>
<dbReference type="InterPro" id="IPR013154">
    <property type="entry name" value="ADH-like_N"/>
</dbReference>
<evidence type="ECO:0000259" key="7">
    <source>
        <dbReference type="PROSITE" id="PS52004"/>
    </source>
</evidence>
<dbReference type="Gene3D" id="3.90.180.10">
    <property type="entry name" value="Medium-chain alcohol dehydrogenases, catalytic domain"/>
    <property type="match status" value="1"/>
</dbReference>
<dbReference type="Gene3D" id="3.10.129.110">
    <property type="entry name" value="Polyketide synthase dehydratase"/>
    <property type="match status" value="1"/>
</dbReference>
<dbReference type="Gene3D" id="3.40.50.720">
    <property type="entry name" value="NAD(P)-binding Rossmann-like Domain"/>
    <property type="match status" value="1"/>
</dbReference>
<dbReference type="Gene3D" id="3.40.47.10">
    <property type="match status" value="1"/>
</dbReference>
<feature type="domain" description="Ketosynthase family 3 (KS3)" evidence="7">
    <location>
        <begin position="1283"/>
        <end position="1709"/>
    </location>
</feature>
<dbReference type="Pfam" id="PF00109">
    <property type="entry name" value="ketoacyl-synt"/>
    <property type="match status" value="1"/>
</dbReference>
<dbReference type="SMART" id="SM00825">
    <property type="entry name" value="PKS_KS"/>
    <property type="match status" value="1"/>
</dbReference>
<dbReference type="InterPro" id="IPR020841">
    <property type="entry name" value="PKS_Beta-ketoAc_synthase_dom"/>
</dbReference>
<dbReference type="InterPro" id="IPR020806">
    <property type="entry name" value="PKS_PP-bd"/>
</dbReference>
<dbReference type="Pfam" id="PF00550">
    <property type="entry name" value="PP-binding"/>
    <property type="match status" value="1"/>
</dbReference>
<gene>
    <name evidence="9" type="ORF">ACFPIJ_26245</name>
</gene>
<dbReference type="InterPro" id="IPR042104">
    <property type="entry name" value="PKS_dehydratase_sf"/>
</dbReference>
<dbReference type="InterPro" id="IPR013968">
    <property type="entry name" value="PKS_KR"/>
</dbReference>
<reference evidence="10" key="1">
    <citation type="journal article" date="2019" name="Int. J. Syst. Evol. Microbiol.">
        <title>The Global Catalogue of Microorganisms (GCM) 10K type strain sequencing project: providing services to taxonomists for standard genome sequencing and annotation.</title>
        <authorList>
            <consortium name="The Broad Institute Genomics Platform"/>
            <consortium name="The Broad Institute Genome Sequencing Center for Infectious Disease"/>
            <person name="Wu L."/>
            <person name="Ma J."/>
        </authorList>
    </citation>
    <scope>NUCLEOTIDE SEQUENCE [LARGE SCALE GENOMIC DNA]</scope>
    <source>
        <strain evidence="10">CGMCC 4.7152</strain>
    </source>
</reference>
<dbReference type="InterPro" id="IPR020843">
    <property type="entry name" value="ER"/>
</dbReference>
<dbReference type="InterPro" id="IPR014030">
    <property type="entry name" value="Ketoacyl_synth_N"/>
</dbReference>
<evidence type="ECO:0000313" key="9">
    <source>
        <dbReference type="EMBL" id="MFC5001321.1"/>
    </source>
</evidence>
<dbReference type="InterPro" id="IPR009081">
    <property type="entry name" value="PP-bd_ACP"/>
</dbReference>
<dbReference type="InterPro" id="IPR036736">
    <property type="entry name" value="ACP-like_sf"/>
</dbReference>
<dbReference type="Proteomes" id="UP001595912">
    <property type="component" value="Unassembled WGS sequence"/>
</dbReference>
<dbReference type="InterPro" id="IPR006162">
    <property type="entry name" value="Ppantetheine_attach_site"/>
</dbReference>
<dbReference type="Gene3D" id="3.30.70.3290">
    <property type="match status" value="1"/>
</dbReference>
<dbReference type="Pfam" id="PF14765">
    <property type="entry name" value="PS-DH"/>
    <property type="match status" value="1"/>
</dbReference>
<sequence length="1734" mass="179621">MVQDNLPETAVERSVFVAGLRREGAEVESLLLAVAQAFTAGVAVQWPAVFSAVPAARVELPTYAFQRERFWLQSASSVGDVAAAGLGAAGHPLLGAVTALAEGEGVLWTGRLSVRTHPWLADHVVAGAVLLPGTGFVELAVCAGQRAGCGVLEELTLTAPLVFSGDSAVQVQVWVGGPQEESGRRPVNIYSRPDTGEDSGDAWVRHATGVLSPTMPAPSFDLTVWPPQGAEAVDLDDLYPRLAETGYGYGSVFQGVQAIWRRDGEVFAEVVLPEPAAQEAGLFGIHPALLDAALHPALLDAGLLGGDDGLRLPFAWSGVSLFAAGAGMLRVRLTRAGDDGIALEVADGAGAPVAVVESLVARPVTIEQLTNATSGGVLADRLFQVDWVAPTGAGLQAASASARWAVLGPDGSGLVGALQSARVGLQQYPDLAGLRQAVADGAPVPDLVLAADIPVPADGEVGERVRAATGWALELVQSWLADDQLGTARLVVLTRNALDVNAGTGDGVDVAQAPVWGLVRAAQSENPDRIVLVDLDGRPASPRVLPTVLGGDEPQLAIRDGGAFVPRLGRTAVGSVSLLDGPWRLDVSSRGVLENVGLVSDVQSGGPLEAGQVRIVVQASGINFRDVLNALDLYPDGPGPLGLEGAGTVVEVGPGVTDVMVGDRVMGLFVQGLHSVVVTDHRLVVKIPAGWSFTTAASVPVVFLTAYYALHDLAGLRAGESVLIHAASGGVGMAAVQLAGHLGAEVFGTASAGKTETLRSLGLHGGHVGSSRTLDFEEQFLTFTRGRGVDVVLNSLAREFVDASLRTMPAGGRFIEIGKTDIRDAAQIAAVYSGVRYQAFDLFGVGPDRIRQMLTELVKLFEAGVLRPLPVSAWDVRAADQAYRYMSNARHVGKIVLTVPRGIDVQGTVLVTGGTGGIGALVARHLVLRHGVRHLVLTSRRGLGAPGAVELQQELSGLGTQVRVVACDVADRDAVAGLLAEVVGDRPLTAVVHAAGVLDDGVVSALTPGRVDVVLRPKADGAWHLHELTRGMDLSAFVLFSSVAGTLGFAGQGNYAAANAFLDGLAQTRRAAGLPGVSLAWGLWQQPSGMTGHLSEADLARMSRSGVAALSAEQGLELFDTALLAGLSAPAHLVPALLDVKALRGTGPVPALLRALVRRPAHRVQAVAAAGGSALTRRLAGVPATDRQAVVLDVLRGEIAAVLGHTSPTAVDPDRAFNDAGFDSLTAVELRNRLGTVTGLRLPTTLVFDHPTPAALAAYVTQQVAGTAGAGTAAPARVSVSMDEPIAIVGMACRLPGGVRSPEGLWDLVASGGEGISEWPTDRGWDVEGLFDPDPDRSGTSYVRDGGFLHDAADFDAEFFRISPREALAMDPQQRVLLETAWEVFERAGIDPGSLKGTDTGVFVGHISQGYTELLANLGQSLEGLRLTGSTASVASGRLAYNFGLEGPAVTVDTACSSSLVALHLACQSLRQGESSLALAGGVTVMATPGMFIEFSRQRGLAVDGRCRSFAGAANGTGWSEGVGLLLVERLSDARRNGHQVLAVIRGSAVNQDGASNGLTAPNGPSQQRVIRQALANARLSAGEVDAVEAHGTGTVLGDPIEAQALLEVYGQERGDREPLYLGSLKSNIGHTQAAAGVAGVIKMVMAMQAGVLPATLHVDEPTPHVDWSSGAVELLTEARSWSQSGRPRRAGVSSFGISGTNAHMILEEAPETAVAVEQGSVSLPVVPWVLSGR</sequence>
<evidence type="ECO:0000256" key="4">
    <source>
        <dbReference type="ARBA" id="ARBA00023268"/>
    </source>
</evidence>
<evidence type="ECO:0000259" key="8">
    <source>
        <dbReference type="PROSITE" id="PS52019"/>
    </source>
</evidence>
<dbReference type="SUPFAM" id="SSF53901">
    <property type="entry name" value="Thiolase-like"/>
    <property type="match status" value="1"/>
</dbReference>
<dbReference type="SMART" id="SM00826">
    <property type="entry name" value="PKS_DH"/>
    <property type="match status" value="1"/>
</dbReference>
<dbReference type="CDD" id="cd00833">
    <property type="entry name" value="PKS"/>
    <property type="match status" value="1"/>
</dbReference>
<dbReference type="Gene3D" id="3.40.366.10">
    <property type="entry name" value="Malonyl-Coenzyme A Acyl Carrier Protein, domain 2"/>
    <property type="match status" value="1"/>
</dbReference>
<feature type="non-terminal residue" evidence="9">
    <location>
        <position position="1734"/>
    </location>
</feature>
<feature type="active site" description="Proton acceptor; for dehydratase activity" evidence="5">
    <location>
        <position position="123"/>
    </location>
</feature>
<evidence type="ECO:0000256" key="1">
    <source>
        <dbReference type="ARBA" id="ARBA00022450"/>
    </source>
</evidence>
<dbReference type="Pfam" id="PF13602">
    <property type="entry name" value="ADH_zinc_N_2"/>
    <property type="match status" value="1"/>
</dbReference>
<keyword evidence="2" id="KW-0597">Phosphoprotein</keyword>
<dbReference type="SMART" id="SM00829">
    <property type="entry name" value="PKS_ER"/>
    <property type="match status" value="1"/>
</dbReference>
<dbReference type="CDD" id="cd05195">
    <property type="entry name" value="enoyl_red"/>
    <property type="match status" value="1"/>
</dbReference>
<dbReference type="Gene3D" id="1.10.1200.10">
    <property type="entry name" value="ACP-like"/>
    <property type="match status" value="1"/>
</dbReference>
<dbReference type="SUPFAM" id="SSF51735">
    <property type="entry name" value="NAD(P)-binding Rossmann-fold domains"/>
    <property type="match status" value="3"/>
</dbReference>
<dbReference type="InterPro" id="IPR049552">
    <property type="entry name" value="PKS_DH_N"/>
</dbReference>
<evidence type="ECO:0000256" key="2">
    <source>
        <dbReference type="ARBA" id="ARBA00022553"/>
    </source>
</evidence>
<name>A0ABV9W2U6_9ACTN</name>
<keyword evidence="4" id="KW-0511">Multifunctional enzyme</keyword>
<feature type="region of interest" description="C-terminal hotdog fold" evidence="5">
    <location>
        <begin position="230"/>
        <end position="370"/>
    </location>
</feature>
<dbReference type="SMART" id="SM01294">
    <property type="entry name" value="PKS_PP_betabranch"/>
    <property type="match status" value="1"/>
</dbReference>
<feature type="domain" description="PKS/mFAS DH" evidence="8">
    <location>
        <begin position="91"/>
        <end position="370"/>
    </location>
</feature>
<evidence type="ECO:0000313" key="10">
    <source>
        <dbReference type="Proteomes" id="UP001595912"/>
    </source>
</evidence>
<keyword evidence="1" id="KW-0596">Phosphopantetheine</keyword>
<dbReference type="InterPro" id="IPR049551">
    <property type="entry name" value="PKS_DH_C"/>
</dbReference>
<dbReference type="PROSITE" id="PS00012">
    <property type="entry name" value="PHOSPHOPANTETHEINE"/>
    <property type="match status" value="1"/>
</dbReference>
<dbReference type="PROSITE" id="PS52004">
    <property type="entry name" value="KS3_2"/>
    <property type="match status" value="1"/>
</dbReference>
<dbReference type="PROSITE" id="PS52019">
    <property type="entry name" value="PKS_MFAS_DH"/>
    <property type="match status" value="1"/>
</dbReference>
<dbReference type="InterPro" id="IPR011032">
    <property type="entry name" value="GroES-like_sf"/>
</dbReference>
<evidence type="ECO:0000256" key="5">
    <source>
        <dbReference type="PROSITE-ProRule" id="PRU01363"/>
    </source>
</evidence>
<dbReference type="Pfam" id="PF02801">
    <property type="entry name" value="Ketoacyl-synt_C"/>
    <property type="match status" value="1"/>
</dbReference>
<dbReference type="InterPro" id="IPR057326">
    <property type="entry name" value="KR_dom"/>
</dbReference>
<dbReference type="SMART" id="SM00822">
    <property type="entry name" value="PKS_KR"/>
    <property type="match status" value="1"/>
</dbReference>
<keyword evidence="10" id="KW-1185">Reference proteome</keyword>
<dbReference type="PROSITE" id="PS50075">
    <property type="entry name" value="CARRIER"/>
    <property type="match status" value="1"/>
</dbReference>
<dbReference type="PROSITE" id="PS00606">
    <property type="entry name" value="KS3_1"/>
    <property type="match status" value="1"/>
</dbReference>